<reference evidence="2 3" key="1">
    <citation type="journal article" date="2016" name="Mol. Biol. Evol.">
        <title>Comparative Genomics of Early-Diverging Mushroom-Forming Fungi Provides Insights into the Origins of Lignocellulose Decay Capabilities.</title>
        <authorList>
            <person name="Nagy L.G."/>
            <person name="Riley R."/>
            <person name="Tritt A."/>
            <person name="Adam C."/>
            <person name="Daum C."/>
            <person name="Floudas D."/>
            <person name="Sun H."/>
            <person name="Yadav J.S."/>
            <person name="Pangilinan J."/>
            <person name="Larsson K.H."/>
            <person name="Matsuura K."/>
            <person name="Barry K."/>
            <person name="Labutti K."/>
            <person name="Kuo R."/>
            <person name="Ohm R.A."/>
            <person name="Bhattacharya S.S."/>
            <person name="Shirouzu T."/>
            <person name="Yoshinaga Y."/>
            <person name="Martin F.M."/>
            <person name="Grigoriev I.V."/>
            <person name="Hibbett D.S."/>
        </authorList>
    </citation>
    <scope>NUCLEOTIDE SEQUENCE [LARGE SCALE GENOMIC DNA]</scope>
    <source>
        <strain evidence="2 3">CBS 109695</strain>
    </source>
</reference>
<dbReference type="Gene3D" id="3.30.2280.10">
    <property type="entry name" value="Hypothetical protein (hspc210)"/>
    <property type="match status" value="1"/>
</dbReference>
<accession>A0A166W6H5</accession>
<dbReference type="InterPro" id="IPR007967">
    <property type="entry name" value="GSKIP_dom"/>
</dbReference>
<evidence type="ECO:0000259" key="1">
    <source>
        <dbReference type="Pfam" id="PF05303"/>
    </source>
</evidence>
<dbReference type="Proteomes" id="UP000076532">
    <property type="component" value="Unassembled WGS sequence"/>
</dbReference>
<evidence type="ECO:0000313" key="2">
    <source>
        <dbReference type="EMBL" id="KZP33438.1"/>
    </source>
</evidence>
<proteinExistence type="predicted"/>
<dbReference type="EMBL" id="KV417482">
    <property type="protein sequence ID" value="KZP33438.1"/>
    <property type="molecule type" value="Genomic_DNA"/>
</dbReference>
<dbReference type="AlphaFoldDB" id="A0A166W6H5"/>
<feature type="domain" description="GSKIP" evidence="1">
    <location>
        <begin position="25"/>
        <end position="98"/>
    </location>
</feature>
<sequence>MSSFFTAELDRSLREQSFGIAGFEPMRPSGSLEASAHVTLLEGEAITISLTSRGYQLVKNQRTQAGKVYEAIEALLQSVSGAYECKRRDTLFAKLEKLSYA</sequence>
<organism evidence="2 3">
    <name type="scientific">Athelia psychrophila</name>
    <dbReference type="NCBI Taxonomy" id="1759441"/>
    <lineage>
        <taxon>Eukaryota</taxon>
        <taxon>Fungi</taxon>
        <taxon>Dikarya</taxon>
        <taxon>Basidiomycota</taxon>
        <taxon>Agaricomycotina</taxon>
        <taxon>Agaricomycetes</taxon>
        <taxon>Agaricomycetidae</taxon>
        <taxon>Atheliales</taxon>
        <taxon>Atheliaceae</taxon>
        <taxon>Athelia</taxon>
    </lineage>
</organism>
<name>A0A166W6H5_9AGAM</name>
<keyword evidence="3" id="KW-1185">Reference proteome</keyword>
<dbReference type="InterPro" id="IPR023231">
    <property type="entry name" value="GSKIP_dom_sf"/>
</dbReference>
<dbReference type="SUPFAM" id="SSF103107">
    <property type="entry name" value="Hypothetical protein c14orf129, hspc210"/>
    <property type="match status" value="1"/>
</dbReference>
<gene>
    <name evidence="2" type="ORF">FIBSPDRAFT_1036007</name>
</gene>
<protein>
    <recommendedName>
        <fullName evidence="1">GSKIP domain-containing protein</fullName>
    </recommendedName>
</protein>
<dbReference type="OrthoDB" id="5804279at2759"/>
<dbReference type="Pfam" id="PF05303">
    <property type="entry name" value="GSKIP_dom"/>
    <property type="match status" value="1"/>
</dbReference>
<evidence type="ECO:0000313" key="3">
    <source>
        <dbReference type="Proteomes" id="UP000076532"/>
    </source>
</evidence>